<evidence type="ECO:0000256" key="1">
    <source>
        <dbReference type="SAM" id="MobiDB-lite"/>
    </source>
</evidence>
<dbReference type="Pfam" id="PF00428">
    <property type="entry name" value="Ribosomal_60s"/>
    <property type="match status" value="1"/>
</dbReference>
<dbReference type="Pfam" id="PF03478">
    <property type="entry name" value="Beta-prop_KIB1-4"/>
    <property type="match status" value="1"/>
</dbReference>
<evidence type="ECO:0000313" key="4">
    <source>
        <dbReference type="Proteomes" id="UP001151760"/>
    </source>
</evidence>
<comment type="caution">
    <text evidence="3">The sequence shown here is derived from an EMBL/GenBank/DDBJ whole genome shotgun (WGS) entry which is preliminary data.</text>
</comment>
<evidence type="ECO:0000259" key="2">
    <source>
        <dbReference type="Pfam" id="PF03478"/>
    </source>
</evidence>
<gene>
    <name evidence="3" type="ORF">Tco_0893407</name>
</gene>
<accession>A0ABQ5C8R5</accession>
<sequence length="361" mass="40822">MDLSSQEFQYKDKYRLRGDLEVIWAMDSVVTTKRFGFNKEESAAGGDMLPSLMLADKSDDQLSRELFQLSNKCIREIRLPQAYGKICMSSCGWLLTLGEDFATQLVNPLSQETINLPKLDKTLQDQFFSEFPDDHVNQFESPVEWNKNILKALLVIPSNLVFVIWYRRRPAFCHFGDKRWTTHVEEPPVLVDVATLPADYDLLAVSAYIIGLDDDERKRLLLIVREGLNDEDTTGVIKGNCIYYTDDVFGQYHRSEKGGGRDMGIYHMSDGTIEPHFAGESLSHLTPPIWLEREKIATFAKLCEKKNLDDSIMNMGAGGAVSVAAPAADGAAASPAAEEKKEEAKEESDDIWVRRKKQRKE</sequence>
<reference evidence="3" key="2">
    <citation type="submission" date="2022-01" db="EMBL/GenBank/DDBJ databases">
        <authorList>
            <person name="Yamashiro T."/>
            <person name="Shiraishi A."/>
            <person name="Satake H."/>
            <person name="Nakayama K."/>
        </authorList>
    </citation>
    <scope>NUCLEOTIDE SEQUENCE</scope>
</reference>
<dbReference type="PANTHER" id="PTHR44259:SF114">
    <property type="entry name" value="OS06G0707300 PROTEIN"/>
    <property type="match status" value="1"/>
</dbReference>
<feature type="compositionally biased region" description="Low complexity" evidence="1">
    <location>
        <begin position="326"/>
        <end position="336"/>
    </location>
</feature>
<dbReference type="Proteomes" id="UP001151760">
    <property type="component" value="Unassembled WGS sequence"/>
</dbReference>
<feature type="region of interest" description="Disordered" evidence="1">
    <location>
        <begin position="326"/>
        <end position="361"/>
    </location>
</feature>
<feature type="domain" description="KIB1-4 beta-propeller" evidence="2">
    <location>
        <begin position="66"/>
        <end position="194"/>
    </location>
</feature>
<keyword evidence="4" id="KW-1185">Reference proteome</keyword>
<dbReference type="InterPro" id="IPR050942">
    <property type="entry name" value="F-box_BR-signaling"/>
</dbReference>
<protein>
    <recommendedName>
        <fullName evidence="2">KIB1-4 beta-propeller domain-containing protein</fullName>
    </recommendedName>
</protein>
<dbReference type="EMBL" id="BQNB010014058">
    <property type="protein sequence ID" value="GJT23470.1"/>
    <property type="molecule type" value="Genomic_DNA"/>
</dbReference>
<proteinExistence type="predicted"/>
<name>A0ABQ5C8R5_9ASTR</name>
<evidence type="ECO:0000313" key="3">
    <source>
        <dbReference type="EMBL" id="GJT23470.1"/>
    </source>
</evidence>
<organism evidence="3 4">
    <name type="scientific">Tanacetum coccineum</name>
    <dbReference type="NCBI Taxonomy" id="301880"/>
    <lineage>
        <taxon>Eukaryota</taxon>
        <taxon>Viridiplantae</taxon>
        <taxon>Streptophyta</taxon>
        <taxon>Embryophyta</taxon>
        <taxon>Tracheophyta</taxon>
        <taxon>Spermatophyta</taxon>
        <taxon>Magnoliopsida</taxon>
        <taxon>eudicotyledons</taxon>
        <taxon>Gunneridae</taxon>
        <taxon>Pentapetalae</taxon>
        <taxon>asterids</taxon>
        <taxon>campanulids</taxon>
        <taxon>Asterales</taxon>
        <taxon>Asteraceae</taxon>
        <taxon>Asteroideae</taxon>
        <taxon>Anthemideae</taxon>
        <taxon>Anthemidinae</taxon>
        <taxon>Tanacetum</taxon>
    </lineage>
</organism>
<dbReference type="PANTHER" id="PTHR44259">
    <property type="entry name" value="OS07G0183000 PROTEIN-RELATED"/>
    <property type="match status" value="1"/>
</dbReference>
<dbReference type="InterPro" id="IPR005174">
    <property type="entry name" value="KIB1-4_b-propeller"/>
</dbReference>
<reference evidence="3" key="1">
    <citation type="journal article" date="2022" name="Int. J. Mol. Sci.">
        <title>Draft Genome of Tanacetum Coccineum: Genomic Comparison of Closely Related Tanacetum-Family Plants.</title>
        <authorList>
            <person name="Yamashiro T."/>
            <person name="Shiraishi A."/>
            <person name="Nakayama K."/>
            <person name="Satake H."/>
        </authorList>
    </citation>
    <scope>NUCLEOTIDE SEQUENCE</scope>
</reference>